<dbReference type="Proteomes" id="UP001371218">
    <property type="component" value="Unassembled WGS sequence"/>
</dbReference>
<comment type="function">
    <text evidence="15">Catalyzes the hydrolysis of N-succinyl-L,L-diaminopimelic acid (SDAP), forming succinate and LL-2,6-diaminopimelate (DAP), an intermediate involved in the bacterial biosynthesis of lysine and meso-diaminopimelic acid, an essential component of bacterial cell walls.</text>
</comment>
<dbReference type="InterPro" id="IPR050072">
    <property type="entry name" value="Peptidase_M20A"/>
</dbReference>
<keyword evidence="6 15" id="KW-0028">Amino-acid biosynthesis</keyword>
<keyword evidence="12 15" id="KW-0170">Cobalt</keyword>
<dbReference type="GO" id="GO:0009014">
    <property type="term" value="F:succinyl-diaminopimelate desuccinylase activity"/>
    <property type="evidence" value="ECO:0007669"/>
    <property type="project" value="UniProtKB-EC"/>
</dbReference>
<dbReference type="Pfam" id="PF01546">
    <property type="entry name" value="Peptidase_M20"/>
    <property type="match status" value="1"/>
</dbReference>
<dbReference type="HAMAP" id="MF_01690">
    <property type="entry name" value="DapE"/>
    <property type="match status" value="1"/>
</dbReference>
<keyword evidence="9 15" id="KW-0862">Zinc</keyword>
<dbReference type="InterPro" id="IPR011650">
    <property type="entry name" value="Peptidase_M20_dimer"/>
</dbReference>
<evidence type="ECO:0000256" key="7">
    <source>
        <dbReference type="ARBA" id="ARBA00022723"/>
    </source>
</evidence>
<feature type="active site" description="Proton acceptor" evidence="15">
    <location>
        <position position="139"/>
    </location>
</feature>
<dbReference type="InterPro" id="IPR002933">
    <property type="entry name" value="Peptidase_M20"/>
</dbReference>
<protein>
    <recommendedName>
        <fullName evidence="5 15">Succinyl-diaminopimelate desuccinylase</fullName>
        <shortName evidence="15">SDAP desuccinylase</shortName>
        <ecNumber evidence="4 15">3.5.1.18</ecNumber>
    </recommendedName>
    <alternativeName>
        <fullName evidence="13 15">N-succinyl-LL-2,6-diaminoheptanedioate amidohydrolase</fullName>
    </alternativeName>
</protein>
<dbReference type="NCBIfam" id="NF009557">
    <property type="entry name" value="PRK13009.1"/>
    <property type="match status" value="1"/>
</dbReference>
<feature type="binding site" evidence="15">
    <location>
        <position position="140"/>
    </location>
    <ligand>
        <name>Zn(2+)</name>
        <dbReference type="ChEBI" id="CHEBI:29105"/>
        <label>2</label>
    </ligand>
</feature>
<evidence type="ECO:0000256" key="11">
    <source>
        <dbReference type="ARBA" id="ARBA00023154"/>
    </source>
</evidence>
<dbReference type="EMBL" id="JBBUTG010000005">
    <property type="protein sequence ID" value="MEK8031192.1"/>
    <property type="molecule type" value="Genomic_DNA"/>
</dbReference>
<feature type="binding site" evidence="15">
    <location>
        <position position="105"/>
    </location>
    <ligand>
        <name>Zn(2+)</name>
        <dbReference type="ChEBI" id="CHEBI:29105"/>
        <label>2</label>
    </ligand>
</feature>
<keyword evidence="18" id="KW-1185">Reference proteome</keyword>
<dbReference type="SUPFAM" id="SSF53187">
    <property type="entry name" value="Zn-dependent exopeptidases"/>
    <property type="match status" value="1"/>
</dbReference>
<evidence type="ECO:0000256" key="13">
    <source>
        <dbReference type="ARBA" id="ARBA00031891"/>
    </source>
</evidence>
<feature type="active site" evidence="15">
    <location>
        <position position="74"/>
    </location>
</feature>
<keyword evidence="7 15" id="KW-0479">Metal-binding</keyword>
<accession>A0ABU9BMJ9</accession>
<evidence type="ECO:0000256" key="1">
    <source>
        <dbReference type="ARBA" id="ARBA00005130"/>
    </source>
</evidence>
<comment type="subunit">
    <text evidence="3 15">Homodimer.</text>
</comment>
<dbReference type="Gene3D" id="3.40.630.10">
    <property type="entry name" value="Zn peptidases"/>
    <property type="match status" value="2"/>
</dbReference>
<evidence type="ECO:0000313" key="17">
    <source>
        <dbReference type="EMBL" id="MEK8031192.1"/>
    </source>
</evidence>
<feature type="binding site" evidence="15">
    <location>
        <position position="168"/>
    </location>
    <ligand>
        <name>Zn(2+)</name>
        <dbReference type="ChEBI" id="CHEBI:29105"/>
        <label>1</label>
    </ligand>
</feature>
<comment type="similarity">
    <text evidence="2 15">Belongs to the peptidase M20A family. DapE subfamily.</text>
</comment>
<feature type="binding site" evidence="15">
    <location>
        <position position="105"/>
    </location>
    <ligand>
        <name>Zn(2+)</name>
        <dbReference type="ChEBI" id="CHEBI:29105"/>
        <label>1</label>
    </ligand>
</feature>
<comment type="caution">
    <text evidence="17">The sequence shown here is derived from an EMBL/GenBank/DDBJ whole genome shotgun (WGS) entry which is preliminary data.</text>
</comment>
<evidence type="ECO:0000256" key="10">
    <source>
        <dbReference type="ARBA" id="ARBA00022915"/>
    </source>
</evidence>
<evidence type="ECO:0000256" key="8">
    <source>
        <dbReference type="ARBA" id="ARBA00022801"/>
    </source>
</evidence>
<comment type="catalytic activity">
    <reaction evidence="14 15">
        <text>N-succinyl-(2S,6S)-2,6-diaminopimelate + H2O = (2S,6S)-2,6-diaminopimelate + succinate</text>
        <dbReference type="Rhea" id="RHEA:22608"/>
        <dbReference type="ChEBI" id="CHEBI:15377"/>
        <dbReference type="ChEBI" id="CHEBI:30031"/>
        <dbReference type="ChEBI" id="CHEBI:57609"/>
        <dbReference type="ChEBI" id="CHEBI:58087"/>
        <dbReference type="EC" id="3.5.1.18"/>
    </reaction>
</comment>
<evidence type="ECO:0000313" key="18">
    <source>
        <dbReference type="Proteomes" id="UP001371218"/>
    </source>
</evidence>
<dbReference type="InterPro" id="IPR005941">
    <property type="entry name" value="DapE_proteobac"/>
</dbReference>
<dbReference type="CDD" id="cd03891">
    <property type="entry name" value="M20_DapE_proteobac"/>
    <property type="match status" value="1"/>
</dbReference>
<evidence type="ECO:0000256" key="3">
    <source>
        <dbReference type="ARBA" id="ARBA00011738"/>
    </source>
</evidence>
<evidence type="ECO:0000256" key="6">
    <source>
        <dbReference type="ARBA" id="ARBA00022605"/>
    </source>
</evidence>
<dbReference type="NCBIfam" id="TIGR01246">
    <property type="entry name" value="dapE_proteo"/>
    <property type="match status" value="1"/>
</dbReference>
<comment type="pathway">
    <text evidence="1 15">Amino-acid biosynthesis; L-lysine biosynthesis via DAP pathway; LL-2,6-diaminopimelate from (S)-tetrahydrodipicolinate (succinylase route): step 3/3.</text>
</comment>
<dbReference type="PANTHER" id="PTHR43808:SF31">
    <property type="entry name" value="N-ACETYL-L-CITRULLINE DEACETYLASE"/>
    <property type="match status" value="1"/>
</dbReference>
<evidence type="ECO:0000256" key="15">
    <source>
        <dbReference type="HAMAP-Rule" id="MF_01690"/>
    </source>
</evidence>
<feature type="binding site" evidence="15">
    <location>
        <position position="72"/>
    </location>
    <ligand>
        <name>Zn(2+)</name>
        <dbReference type="ChEBI" id="CHEBI:29105"/>
        <label>1</label>
    </ligand>
</feature>
<keyword evidence="8 15" id="KW-0378">Hydrolase</keyword>
<dbReference type="PANTHER" id="PTHR43808">
    <property type="entry name" value="ACETYLORNITHINE DEACETYLASE"/>
    <property type="match status" value="1"/>
</dbReference>
<feature type="domain" description="Peptidase M20 dimerisation" evidence="16">
    <location>
        <begin position="181"/>
        <end position="288"/>
    </location>
</feature>
<feature type="binding site" evidence="15">
    <location>
        <position position="354"/>
    </location>
    <ligand>
        <name>Zn(2+)</name>
        <dbReference type="ChEBI" id="CHEBI:29105"/>
        <label>2</label>
    </ligand>
</feature>
<keyword evidence="10 15" id="KW-0220">Diaminopimelate biosynthesis</keyword>
<comment type="cofactor">
    <cofactor evidence="15">
        <name>Zn(2+)</name>
        <dbReference type="ChEBI" id="CHEBI:29105"/>
    </cofactor>
    <cofactor evidence="15">
        <name>Co(2+)</name>
        <dbReference type="ChEBI" id="CHEBI:48828"/>
    </cofactor>
    <text evidence="15">Binds 2 Zn(2+) or Co(2+) ions per subunit.</text>
</comment>
<evidence type="ECO:0000256" key="4">
    <source>
        <dbReference type="ARBA" id="ARBA00011921"/>
    </source>
</evidence>
<dbReference type="SUPFAM" id="SSF55031">
    <property type="entry name" value="Bacterial exopeptidase dimerisation domain"/>
    <property type="match status" value="1"/>
</dbReference>
<proteinExistence type="inferred from homology"/>
<dbReference type="Pfam" id="PF07687">
    <property type="entry name" value="M20_dimer"/>
    <property type="match status" value="1"/>
</dbReference>
<evidence type="ECO:0000256" key="14">
    <source>
        <dbReference type="ARBA" id="ARBA00051301"/>
    </source>
</evidence>
<evidence type="ECO:0000256" key="5">
    <source>
        <dbReference type="ARBA" id="ARBA00022391"/>
    </source>
</evidence>
<dbReference type="EC" id="3.5.1.18" evidence="4 15"/>
<evidence type="ECO:0000256" key="12">
    <source>
        <dbReference type="ARBA" id="ARBA00023285"/>
    </source>
</evidence>
<sequence>MTTVLRLLEDLLARPSVTPDDKGCQALIAERLGAVGFTCDHLPFGPDDFRVANLWAVRSGSRPGPTIVFAGHTDVVPTGPLASWSSDPFVPSYRDGKLYGRGAADMKTSVAAMVVAAEEFAKAHPGHAGRVAFLLTSDEEGPSVDGTVKVVNALKARGEPLDCCIVGEPTSVEKLGDMIKNGRRGSLSGKLTVRGVQGHVAYPQLAKNPIHLAAPALAELASIEWDAGNEYFPPTTWQISNIHGGTGATNVIPGELVVDFNFRFSTASTPEGLKARVAEILDHHLLDWSIAWTLGGEPFLTPVGSLVNALRAAIAAETGESAELSTTGGTSDGRFIAKLCEQVVEFGPVNATIHKVDEHVAVDAIEPLKNIYRRTLEALLA</sequence>
<dbReference type="RefSeq" id="WP_341425570.1">
    <property type="nucleotide sequence ID" value="NZ_JBBUTG010000005.1"/>
</dbReference>
<evidence type="ECO:0000256" key="9">
    <source>
        <dbReference type="ARBA" id="ARBA00022833"/>
    </source>
</evidence>
<reference evidence="17 18" key="1">
    <citation type="submission" date="2024-04" db="EMBL/GenBank/DDBJ databases">
        <title>Novel species of the genus Ideonella isolated from streams.</title>
        <authorList>
            <person name="Lu H."/>
        </authorList>
    </citation>
    <scope>NUCLEOTIDE SEQUENCE [LARGE SCALE GENOMIC DNA]</scope>
    <source>
        <strain evidence="17 18">DXS29W</strain>
    </source>
</reference>
<evidence type="ECO:0000259" key="16">
    <source>
        <dbReference type="Pfam" id="PF07687"/>
    </source>
</evidence>
<organism evidence="17 18">
    <name type="scientific">Ideonella lacteola</name>
    <dbReference type="NCBI Taxonomy" id="2984193"/>
    <lineage>
        <taxon>Bacteria</taxon>
        <taxon>Pseudomonadati</taxon>
        <taxon>Pseudomonadota</taxon>
        <taxon>Betaproteobacteria</taxon>
        <taxon>Burkholderiales</taxon>
        <taxon>Sphaerotilaceae</taxon>
        <taxon>Ideonella</taxon>
    </lineage>
</organism>
<keyword evidence="11 15" id="KW-0457">Lysine biosynthesis</keyword>
<gene>
    <name evidence="15 17" type="primary">dapE</name>
    <name evidence="17" type="ORF">AACH06_10230</name>
</gene>
<dbReference type="InterPro" id="IPR036264">
    <property type="entry name" value="Bact_exopeptidase_dim_dom"/>
</dbReference>
<evidence type="ECO:0000256" key="2">
    <source>
        <dbReference type="ARBA" id="ARBA00006746"/>
    </source>
</evidence>
<name>A0ABU9BMJ9_9BURK</name>